<dbReference type="RefSeq" id="WP_114580983.1">
    <property type="nucleotide sequence ID" value="NZ_QPMH01000003.1"/>
</dbReference>
<organism evidence="6 7">
    <name type="scientific">Ferruginivarius sediminum</name>
    <dbReference type="NCBI Taxonomy" id="2661937"/>
    <lineage>
        <taxon>Bacteria</taxon>
        <taxon>Pseudomonadati</taxon>
        <taxon>Pseudomonadota</taxon>
        <taxon>Alphaproteobacteria</taxon>
        <taxon>Rhodospirillales</taxon>
        <taxon>Rhodospirillaceae</taxon>
        <taxon>Ferruginivarius</taxon>
    </lineage>
</organism>
<feature type="transmembrane region" description="Helical" evidence="4">
    <location>
        <begin position="216"/>
        <end position="234"/>
    </location>
</feature>
<gene>
    <name evidence="6" type="ORF">DRB17_04460</name>
</gene>
<evidence type="ECO:0000256" key="4">
    <source>
        <dbReference type="SAM" id="Phobius"/>
    </source>
</evidence>
<feature type="transmembrane region" description="Helical" evidence="4">
    <location>
        <begin position="46"/>
        <end position="66"/>
    </location>
</feature>
<proteinExistence type="predicted"/>
<dbReference type="InterPro" id="IPR036259">
    <property type="entry name" value="MFS_trans_sf"/>
</dbReference>
<feature type="transmembrane region" description="Helical" evidence="4">
    <location>
        <begin position="78"/>
        <end position="96"/>
    </location>
</feature>
<accession>A0A369TDW3</accession>
<dbReference type="Gene3D" id="1.20.1250.20">
    <property type="entry name" value="MFS general substrate transporter like domains"/>
    <property type="match status" value="2"/>
</dbReference>
<dbReference type="Pfam" id="PF07690">
    <property type="entry name" value="MFS_1"/>
    <property type="match status" value="1"/>
</dbReference>
<dbReference type="GO" id="GO:0022857">
    <property type="term" value="F:transmembrane transporter activity"/>
    <property type="evidence" value="ECO:0007669"/>
    <property type="project" value="InterPro"/>
</dbReference>
<feature type="transmembrane region" description="Helical" evidence="4">
    <location>
        <begin position="371"/>
        <end position="391"/>
    </location>
</feature>
<dbReference type="InterPro" id="IPR020846">
    <property type="entry name" value="MFS_dom"/>
</dbReference>
<keyword evidence="1 4" id="KW-0812">Transmembrane</keyword>
<dbReference type="PROSITE" id="PS50850">
    <property type="entry name" value="MFS"/>
    <property type="match status" value="1"/>
</dbReference>
<feature type="transmembrane region" description="Helical" evidence="4">
    <location>
        <begin position="169"/>
        <end position="188"/>
    </location>
</feature>
<name>A0A369TDW3_9PROT</name>
<dbReference type="Proteomes" id="UP000253941">
    <property type="component" value="Unassembled WGS sequence"/>
</dbReference>
<evidence type="ECO:0000256" key="3">
    <source>
        <dbReference type="ARBA" id="ARBA00023136"/>
    </source>
</evidence>
<reference evidence="6 7" key="1">
    <citation type="submission" date="2018-07" db="EMBL/GenBank/DDBJ databases">
        <title>Venubactetium sediminum gen. nov., sp. nov., isolated from a marine solar saltern.</title>
        <authorList>
            <person name="Wang S."/>
        </authorList>
    </citation>
    <scope>NUCLEOTIDE SEQUENCE [LARGE SCALE GENOMIC DNA]</scope>
    <source>
        <strain evidence="6 7">WD2A32</strain>
    </source>
</reference>
<dbReference type="PANTHER" id="PTHR11360:SF284">
    <property type="entry name" value="EG:103B4.3 PROTEIN-RELATED"/>
    <property type="match status" value="1"/>
</dbReference>
<evidence type="ECO:0000313" key="6">
    <source>
        <dbReference type="EMBL" id="RDD63032.1"/>
    </source>
</evidence>
<protein>
    <submittedName>
        <fullName evidence="6">MFS transporter</fullName>
    </submittedName>
</protein>
<feature type="transmembrane region" description="Helical" evidence="4">
    <location>
        <begin position="281"/>
        <end position="300"/>
    </location>
</feature>
<feature type="transmembrane region" description="Helical" evidence="4">
    <location>
        <begin position="340"/>
        <end position="359"/>
    </location>
</feature>
<dbReference type="InterPro" id="IPR050327">
    <property type="entry name" value="Proton-linked_MCT"/>
</dbReference>
<feature type="transmembrane region" description="Helical" evidence="4">
    <location>
        <begin position="306"/>
        <end position="328"/>
    </location>
</feature>
<dbReference type="AlphaFoldDB" id="A0A369TDW3"/>
<feature type="domain" description="Major facilitator superfamily (MFS) profile" evidence="5">
    <location>
        <begin position="9"/>
        <end position="394"/>
    </location>
</feature>
<evidence type="ECO:0000259" key="5">
    <source>
        <dbReference type="PROSITE" id="PS50850"/>
    </source>
</evidence>
<dbReference type="SUPFAM" id="SSF103473">
    <property type="entry name" value="MFS general substrate transporter"/>
    <property type="match status" value="1"/>
</dbReference>
<dbReference type="InterPro" id="IPR011701">
    <property type="entry name" value="MFS"/>
</dbReference>
<dbReference type="PANTHER" id="PTHR11360">
    <property type="entry name" value="MONOCARBOXYLATE TRANSPORTER"/>
    <property type="match status" value="1"/>
</dbReference>
<dbReference type="EMBL" id="QPMH01000003">
    <property type="protein sequence ID" value="RDD63032.1"/>
    <property type="molecule type" value="Genomic_DNA"/>
</dbReference>
<feature type="transmembrane region" description="Helical" evidence="4">
    <location>
        <begin position="138"/>
        <end position="157"/>
    </location>
</feature>
<sequence>MPAAARPAAWLVLFAAMVVLGLNMGVRQTFGLFLEPMTAALDISRGTFSLAIAVQNLLWGVLQPVCGALADRYGSGRIMAVGGVLYAIGLAVMALVQTPLGLHLGAGLLVGIAVSASGFPLVLSAVARAAPEDKRSAWLGLASAGGSMGQFVLLPGAQGLIAGLGWVDALLVLGLLSALIVPLAAALAGKAHTGAGSIGEQSLKEAMGEAGRHPGFLLLTAGFFVCGFHVSFVATHLPAYISATGLAAFVGATALSLIGFFNIIGGLSAGWLGGRFRKKRVLTYIYLGRAAAIVLLLVLPKTAITVYAFSAVFGLLWLGTVPLTSGLVGQIFGPRYMATLFGFVMFSHQIGAFFGAWLGGISYDVTGSYQIVWLIAVLLGLAAAALHWPIADAPVGRLARQAKGA</sequence>
<evidence type="ECO:0000256" key="2">
    <source>
        <dbReference type="ARBA" id="ARBA00022989"/>
    </source>
</evidence>
<dbReference type="CDD" id="cd17355">
    <property type="entry name" value="MFS_YcxA_like"/>
    <property type="match status" value="1"/>
</dbReference>
<feature type="transmembrane region" description="Helical" evidence="4">
    <location>
        <begin position="102"/>
        <end position="126"/>
    </location>
</feature>
<feature type="transmembrane region" description="Helical" evidence="4">
    <location>
        <begin position="7"/>
        <end position="26"/>
    </location>
</feature>
<comment type="caution">
    <text evidence="6">The sequence shown here is derived from an EMBL/GenBank/DDBJ whole genome shotgun (WGS) entry which is preliminary data.</text>
</comment>
<feature type="transmembrane region" description="Helical" evidence="4">
    <location>
        <begin position="246"/>
        <end position="269"/>
    </location>
</feature>
<keyword evidence="3 4" id="KW-0472">Membrane</keyword>
<keyword evidence="2 4" id="KW-1133">Transmembrane helix</keyword>
<evidence type="ECO:0000256" key="1">
    <source>
        <dbReference type="ARBA" id="ARBA00022692"/>
    </source>
</evidence>
<keyword evidence="7" id="KW-1185">Reference proteome</keyword>
<evidence type="ECO:0000313" key="7">
    <source>
        <dbReference type="Proteomes" id="UP000253941"/>
    </source>
</evidence>